<protein>
    <recommendedName>
        <fullName evidence="5">Glycosyltransferase family 25 protein</fullName>
    </recommendedName>
</protein>
<dbReference type="Proteomes" id="UP000324241">
    <property type="component" value="Unassembled WGS sequence"/>
</dbReference>
<dbReference type="VEuPathDB" id="FungiDB:EYZ11_011620"/>
<keyword evidence="2" id="KW-0812">Transmembrane</keyword>
<feature type="region of interest" description="Disordered" evidence="1">
    <location>
        <begin position="386"/>
        <end position="406"/>
    </location>
</feature>
<dbReference type="CDD" id="cd06532">
    <property type="entry name" value="Glyco_transf_25"/>
    <property type="match status" value="1"/>
</dbReference>
<organism evidence="3 4">
    <name type="scientific">Aspergillus tanneri</name>
    <dbReference type="NCBI Taxonomy" id="1220188"/>
    <lineage>
        <taxon>Eukaryota</taxon>
        <taxon>Fungi</taxon>
        <taxon>Dikarya</taxon>
        <taxon>Ascomycota</taxon>
        <taxon>Pezizomycotina</taxon>
        <taxon>Eurotiomycetes</taxon>
        <taxon>Eurotiomycetidae</taxon>
        <taxon>Eurotiales</taxon>
        <taxon>Aspergillaceae</taxon>
        <taxon>Aspergillus</taxon>
        <taxon>Aspergillus subgen. Circumdati</taxon>
    </lineage>
</organism>
<proteinExistence type="predicted"/>
<evidence type="ECO:0000256" key="1">
    <source>
        <dbReference type="SAM" id="MobiDB-lite"/>
    </source>
</evidence>
<evidence type="ECO:0008006" key="5">
    <source>
        <dbReference type="Google" id="ProtNLM"/>
    </source>
</evidence>
<dbReference type="RefSeq" id="XP_033428694.1">
    <property type="nucleotide sequence ID" value="XM_033569888.1"/>
</dbReference>
<name>A0A5M9MWR5_9EURO</name>
<feature type="transmembrane region" description="Helical" evidence="2">
    <location>
        <begin position="95"/>
        <end position="115"/>
    </location>
</feature>
<accession>A0A5M9MWR5</accession>
<gene>
    <name evidence="3" type="ORF">ATNIH1004_005234</name>
</gene>
<sequence length="467" mass="51785">MQFRLCPSPHLLCPATGLIDKDFGSEYKVFPSYTLQRQVITHGTLLNDPDSSATNLKPQNRLREKASTTAIPSWVLDRFTLSMTWSISQKRFARLVLYVIGVATIIFIVLPFPAFRNPVRVASSNEGHYLRAIRNVTLGVEKIFVINLPTRPDKRDSIILGSSISNFHVDWIDGVTPDQISALSYPYNWNHDHKTSEYAARRAHVNAMQRIVDKGLGSAIIMEDDADWDVTVKTQLQSLAIAVRALQGTSPMSTASPYGDDWDILWLGHCGIECQTNSSFFLTPRDPTILPPHHFLPYWREPPPIERPDHARLTCTASDGACSIVYAVSYRGARKILSALSVNPTGIAEQIDIGAQFDVSLGRMCGNGYLRCFATYPSLTGGYITSSDIHDSGESKERSRERPSSSGVMYSTLLNINRILHGEPTVHSTWDDAATPDIRPDSIAVLGGTLQVPEENGLREIPFDSPS</sequence>
<evidence type="ECO:0000313" key="4">
    <source>
        <dbReference type="Proteomes" id="UP000324241"/>
    </source>
</evidence>
<dbReference type="AlphaFoldDB" id="A0A5M9MWR5"/>
<reference evidence="3 4" key="1">
    <citation type="submission" date="2019-08" db="EMBL/GenBank/DDBJ databases">
        <title>The genome sequence of a newly discovered highly antifungal drug resistant Aspergillus species, Aspergillus tanneri NIH 1004.</title>
        <authorList>
            <person name="Mounaud S."/>
            <person name="Singh I."/>
            <person name="Joardar V."/>
            <person name="Pakala S."/>
            <person name="Pakala S."/>
            <person name="Venepally P."/>
            <person name="Chung J.K."/>
            <person name="Losada L."/>
            <person name="Nierman W.C."/>
        </authorList>
    </citation>
    <scope>NUCLEOTIDE SEQUENCE [LARGE SCALE GENOMIC DNA]</scope>
    <source>
        <strain evidence="3 4">NIH1004</strain>
    </source>
</reference>
<dbReference type="EMBL" id="QUQM01000003">
    <property type="protein sequence ID" value="KAA8649333.1"/>
    <property type="molecule type" value="Genomic_DNA"/>
</dbReference>
<dbReference type="GeneID" id="54327936"/>
<dbReference type="OrthoDB" id="47375at2759"/>
<keyword evidence="2" id="KW-0472">Membrane</keyword>
<evidence type="ECO:0000256" key="2">
    <source>
        <dbReference type="SAM" id="Phobius"/>
    </source>
</evidence>
<evidence type="ECO:0000313" key="3">
    <source>
        <dbReference type="EMBL" id="KAA8649333.1"/>
    </source>
</evidence>
<feature type="compositionally biased region" description="Basic and acidic residues" evidence="1">
    <location>
        <begin position="388"/>
        <end position="403"/>
    </location>
</feature>
<dbReference type="InterPro" id="IPR002654">
    <property type="entry name" value="Glyco_trans_25"/>
</dbReference>
<comment type="caution">
    <text evidence="3">The sequence shown here is derived from an EMBL/GenBank/DDBJ whole genome shotgun (WGS) entry which is preliminary data.</text>
</comment>
<keyword evidence="2" id="KW-1133">Transmembrane helix</keyword>